<reference evidence="4" key="1">
    <citation type="submission" date="2025-08" db="UniProtKB">
        <authorList>
            <consortium name="RefSeq"/>
        </authorList>
    </citation>
    <scope>IDENTIFICATION</scope>
    <source>
        <tissue evidence="4">Whole sample</tissue>
    </source>
</reference>
<keyword evidence="2" id="KW-0732">Signal</keyword>
<dbReference type="AlphaFoldDB" id="A0A8B8DZ97"/>
<dbReference type="GeneID" id="111130694"/>
<dbReference type="OrthoDB" id="419694at2759"/>
<sequence>MCFLLIFVEFTFVTDEVCCPSAVEFLKETGQVFVYCHLREGDIESVSCVSRQGAYNFSRELLDKGNLSELLNANGPPTKIYNSIAASSKALFDQCKIILDGTEVFDNSVAYADVKVQGRGDFNELPSEFDQQPLGDLEVGAELLQKCLVSLKAYYLLSSWVDKKFKKHLFDEVNKEIDPQELKAEKENRKLLKKQQAAPKQQESPKNQGQKAHKKNKKKK</sequence>
<name>A0A8B8DZ97_CRAVI</name>
<accession>A0A8B8DZ97</accession>
<evidence type="ECO:0000313" key="4">
    <source>
        <dbReference type="RefSeq" id="XP_022333597.1"/>
    </source>
</evidence>
<feature type="chain" id="PRO_5034198670" evidence="2">
    <location>
        <begin position="17"/>
        <end position="220"/>
    </location>
</feature>
<evidence type="ECO:0000256" key="1">
    <source>
        <dbReference type="SAM" id="MobiDB-lite"/>
    </source>
</evidence>
<feature type="region of interest" description="Disordered" evidence="1">
    <location>
        <begin position="187"/>
        <end position="220"/>
    </location>
</feature>
<feature type="signal peptide" evidence="2">
    <location>
        <begin position="1"/>
        <end position="16"/>
    </location>
</feature>
<gene>
    <name evidence="4" type="primary">LOC111130694</name>
</gene>
<dbReference type="Proteomes" id="UP000694844">
    <property type="component" value="Chromosome 4"/>
</dbReference>
<evidence type="ECO:0000313" key="3">
    <source>
        <dbReference type="Proteomes" id="UP000694844"/>
    </source>
</evidence>
<dbReference type="KEGG" id="cvn:111130694"/>
<feature type="compositionally biased region" description="Basic residues" evidence="1">
    <location>
        <begin position="211"/>
        <end position="220"/>
    </location>
</feature>
<protein>
    <submittedName>
        <fullName evidence="4">Uncharacterized protein LOC111130694</fullName>
    </submittedName>
</protein>
<keyword evidence="3" id="KW-1185">Reference proteome</keyword>
<evidence type="ECO:0000256" key="2">
    <source>
        <dbReference type="SAM" id="SignalP"/>
    </source>
</evidence>
<organism evidence="3 4">
    <name type="scientific">Crassostrea virginica</name>
    <name type="common">Eastern oyster</name>
    <dbReference type="NCBI Taxonomy" id="6565"/>
    <lineage>
        <taxon>Eukaryota</taxon>
        <taxon>Metazoa</taxon>
        <taxon>Spiralia</taxon>
        <taxon>Lophotrochozoa</taxon>
        <taxon>Mollusca</taxon>
        <taxon>Bivalvia</taxon>
        <taxon>Autobranchia</taxon>
        <taxon>Pteriomorphia</taxon>
        <taxon>Ostreida</taxon>
        <taxon>Ostreoidea</taxon>
        <taxon>Ostreidae</taxon>
        <taxon>Crassostrea</taxon>
    </lineage>
</organism>
<dbReference type="RefSeq" id="XP_022333597.1">
    <property type="nucleotide sequence ID" value="XM_022477889.1"/>
</dbReference>
<feature type="compositionally biased region" description="Low complexity" evidence="1">
    <location>
        <begin position="194"/>
        <end position="210"/>
    </location>
</feature>
<proteinExistence type="predicted"/>